<dbReference type="EMBL" id="QVOQ01000030">
    <property type="protein sequence ID" value="MCX7579851.1"/>
    <property type="molecule type" value="Genomic_DNA"/>
</dbReference>
<gene>
    <name evidence="1" type="ORF">D0502_10755</name>
</gene>
<organism evidence="1 2">
    <name type="scientific">Leuconostoc falkenbergense</name>
    <dbReference type="NCBI Taxonomy" id="2766470"/>
    <lineage>
        <taxon>Bacteria</taxon>
        <taxon>Bacillati</taxon>
        <taxon>Bacillota</taxon>
        <taxon>Bacilli</taxon>
        <taxon>Lactobacillales</taxon>
        <taxon>Lactobacillaceae</taxon>
        <taxon>Leuconostoc</taxon>
    </lineage>
</organism>
<protein>
    <submittedName>
        <fullName evidence="1">Uncharacterized protein</fullName>
    </submittedName>
</protein>
<proteinExistence type="predicted"/>
<evidence type="ECO:0000313" key="2">
    <source>
        <dbReference type="Proteomes" id="UP001080333"/>
    </source>
</evidence>
<comment type="caution">
    <text evidence="1">The sequence shown here is derived from an EMBL/GenBank/DDBJ whole genome shotgun (WGS) entry which is preliminary data.</text>
</comment>
<dbReference type="RefSeq" id="WP_267287451.1">
    <property type="nucleotide sequence ID" value="NZ_QVOQ01000030.1"/>
</dbReference>
<sequence length="96" mass="11192">MQQGYPRHKQLNRARHEIYLHNKHKTEGVWNAIKNVMTGINKAIIIVCKRIDSALGINKQTSAPNVDYDNFEIKDITTDMFRNNMGIVKGNYYDRI</sequence>
<name>A0A9X3IR66_9LACO</name>
<accession>A0A9X3IR66</accession>
<dbReference type="AlphaFoldDB" id="A0A9X3IR66"/>
<dbReference type="Proteomes" id="UP001080333">
    <property type="component" value="Unassembled WGS sequence"/>
</dbReference>
<evidence type="ECO:0000313" key="1">
    <source>
        <dbReference type="EMBL" id="MCX7579851.1"/>
    </source>
</evidence>
<reference evidence="1" key="1">
    <citation type="submission" date="2018-08" db="EMBL/GenBank/DDBJ databases">
        <title>Draft genome sequences of Leuconostoc spp. and Weissella spp. with biocontrol potential.</title>
        <authorList>
            <person name="Lo R."/>
            <person name="Ho V.T.T."/>
            <person name="Turner M.S."/>
        </authorList>
    </citation>
    <scope>NUCLEOTIDE SEQUENCE</scope>
    <source>
        <strain evidence="1">156</strain>
    </source>
</reference>